<keyword evidence="2" id="KW-1185">Reference proteome</keyword>
<gene>
    <name evidence="1" type="ORF">GXM_06307</name>
</gene>
<name>A0A5P8W7Q7_9NOSO</name>
<reference evidence="1 2" key="1">
    <citation type="submission" date="2019-10" db="EMBL/GenBank/DDBJ databases">
        <title>Genomic and transcriptomic insights into the perfect genentic adaptation of a filamentous nitrogen-fixing cyanobacterium to rice fields.</title>
        <authorList>
            <person name="Chen Z."/>
        </authorList>
    </citation>
    <scope>NUCLEOTIDE SEQUENCE [LARGE SCALE GENOMIC DNA]</scope>
    <source>
        <strain evidence="1">CCNUC1</strain>
    </source>
</reference>
<dbReference type="Proteomes" id="UP000326678">
    <property type="component" value="Chromosome Gxm1"/>
</dbReference>
<proteinExistence type="predicted"/>
<evidence type="ECO:0000313" key="2">
    <source>
        <dbReference type="Proteomes" id="UP000326678"/>
    </source>
</evidence>
<dbReference type="EMBL" id="CP045226">
    <property type="protein sequence ID" value="QFS48813.1"/>
    <property type="molecule type" value="Genomic_DNA"/>
</dbReference>
<sequence length="46" mass="5590">MLLKPYNPPHILKVLSKNSYISAQYSQFFFWRYFPKQPVAKRIIDD</sequence>
<dbReference type="KEGG" id="nsh:GXM_06307"/>
<evidence type="ECO:0000313" key="1">
    <source>
        <dbReference type="EMBL" id="QFS48813.1"/>
    </source>
</evidence>
<accession>A0A5P8W7Q7</accession>
<organism evidence="1 2">
    <name type="scientific">Nostoc sphaeroides CCNUC1</name>
    <dbReference type="NCBI Taxonomy" id="2653204"/>
    <lineage>
        <taxon>Bacteria</taxon>
        <taxon>Bacillati</taxon>
        <taxon>Cyanobacteriota</taxon>
        <taxon>Cyanophyceae</taxon>
        <taxon>Nostocales</taxon>
        <taxon>Nostocaceae</taxon>
        <taxon>Nostoc</taxon>
    </lineage>
</organism>
<protein>
    <submittedName>
        <fullName evidence="1">Uncharacterized protein</fullName>
    </submittedName>
</protein>
<dbReference type="AlphaFoldDB" id="A0A5P8W7Q7"/>